<dbReference type="InterPro" id="IPR014284">
    <property type="entry name" value="RNA_pol_sigma-70_dom"/>
</dbReference>
<evidence type="ECO:0000256" key="2">
    <source>
        <dbReference type="ARBA" id="ARBA00023015"/>
    </source>
</evidence>
<keyword evidence="4 6" id="KW-0238">DNA-binding</keyword>
<dbReference type="InterPro" id="IPR039425">
    <property type="entry name" value="RNA_pol_sigma-70-like"/>
</dbReference>
<dbReference type="PANTHER" id="PTHR43133">
    <property type="entry name" value="RNA POLYMERASE ECF-TYPE SIGMA FACTO"/>
    <property type="match status" value="1"/>
</dbReference>
<dbReference type="Gene3D" id="1.10.10.10">
    <property type="entry name" value="Winged helix-like DNA-binding domain superfamily/Winged helix DNA-binding domain"/>
    <property type="match status" value="1"/>
</dbReference>
<dbReference type="GO" id="GO:0003677">
    <property type="term" value="F:DNA binding"/>
    <property type="evidence" value="ECO:0007669"/>
    <property type="project" value="UniProtKB-KW"/>
</dbReference>
<dbReference type="InterPro" id="IPR013324">
    <property type="entry name" value="RNA_pol_sigma_r3/r4-like"/>
</dbReference>
<evidence type="ECO:0000256" key="1">
    <source>
        <dbReference type="ARBA" id="ARBA00010641"/>
    </source>
</evidence>
<evidence type="ECO:0000259" key="8">
    <source>
        <dbReference type="Pfam" id="PF04542"/>
    </source>
</evidence>
<sequence>MSTTLPAPRGQHRASVPRDRTAEDSASTGWALAARAGDREAADAFVRALHRDVVRYVAHLSADPQAAEDLAQDTFLRALRTLHRFEGRSSARTWLLTIARRAVVDDFRRAAARPLLADTHDWRTTVERTQPTGLPGFEEGVALQELLAALPYERRQAFVLTQLLGLSYAEAARQADCPVGTVRSRVARARNAMTAQLERDEAEAIGQAA</sequence>
<keyword evidence="5 6" id="KW-0804">Transcription</keyword>
<evidence type="ECO:0000256" key="3">
    <source>
        <dbReference type="ARBA" id="ARBA00023082"/>
    </source>
</evidence>
<evidence type="ECO:0000256" key="7">
    <source>
        <dbReference type="SAM" id="MobiDB-lite"/>
    </source>
</evidence>
<dbReference type="GO" id="GO:0006352">
    <property type="term" value="P:DNA-templated transcription initiation"/>
    <property type="evidence" value="ECO:0007669"/>
    <property type="project" value="InterPro"/>
</dbReference>
<dbReference type="EMBL" id="CP109535">
    <property type="protein sequence ID" value="WTY94087.1"/>
    <property type="molecule type" value="Genomic_DNA"/>
</dbReference>
<dbReference type="AlphaFoldDB" id="A0AAU3GPK2"/>
<evidence type="ECO:0000256" key="6">
    <source>
        <dbReference type="RuleBase" id="RU000716"/>
    </source>
</evidence>
<name>A0AAU3GPK2_9ACTN</name>
<dbReference type="InterPro" id="IPR007627">
    <property type="entry name" value="RNA_pol_sigma70_r2"/>
</dbReference>
<dbReference type="InterPro" id="IPR000838">
    <property type="entry name" value="RNA_pol_sigma70_ECF_CS"/>
</dbReference>
<dbReference type="PANTHER" id="PTHR43133:SF61">
    <property type="entry name" value="ECF RNA POLYMERASE SIGMA FACTOR SIGC"/>
    <property type="match status" value="1"/>
</dbReference>
<dbReference type="InterPro" id="IPR013325">
    <property type="entry name" value="RNA_pol_sigma_r2"/>
</dbReference>
<dbReference type="Pfam" id="PF04542">
    <property type="entry name" value="Sigma70_r2"/>
    <property type="match status" value="1"/>
</dbReference>
<dbReference type="Pfam" id="PF08281">
    <property type="entry name" value="Sigma70_r4_2"/>
    <property type="match status" value="1"/>
</dbReference>
<keyword evidence="2 6" id="KW-0805">Transcription regulation</keyword>
<organism evidence="10">
    <name type="scientific">Streptomyces sp. NBC_01401</name>
    <dbReference type="NCBI Taxonomy" id="2903854"/>
    <lineage>
        <taxon>Bacteria</taxon>
        <taxon>Bacillati</taxon>
        <taxon>Actinomycetota</taxon>
        <taxon>Actinomycetes</taxon>
        <taxon>Kitasatosporales</taxon>
        <taxon>Streptomycetaceae</taxon>
        <taxon>Streptomyces</taxon>
    </lineage>
</organism>
<feature type="domain" description="RNA polymerase sigma-70 region 2" evidence="8">
    <location>
        <begin position="45"/>
        <end position="111"/>
    </location>
</feature>
<dbReference type="InterPro" id="IPR013249">
    <property type="entry name" value="RNA_pol_sigma70_r4_t2"/>
</dbReference>
<dbReference type="GO" id="GO:0016987">
    <property type="term" value="F:sigma factor activity"/>
    <property type="evidence" value="ECO:0007669"/>
    <property type="project" value="UniProtKB-KW"/>
</dbReference>
<dbReference type="NCBIfam" id="TIGR02937">
    <property type="entry name" value="sigma70-ECF"/>
    <property type="match status" value="1"/>
</dbReference>
<keyword evidence="3 6" id="KW-0731">Sigma factor</keyword>
<evidence type="ECO:0000259" key="9">
    <source>
        <dbReference type="Pfam" id="PF08281"/>
    </source>
</evidence>
<dbReference type="CDD" id="cd06171">
    <property type="entry name" value="Sigma70_r4"/>
    <property type="match status" value="1"/>
</dbReference>
<accession>A0AAU3GPK2</accession>
<dbReference type="InterPro" id="IPR036388">
    <property type="entry name" value="WH-like_DNA-bd_sf"/>
</dbReference>
<feature type="domain" description="RNA polymerase sigma factor 70 region 4 type 2" evidence="9">
    <location>
        <begin position="142"/>
        <end position="193"/>
    </location>
</feature>
<reference evidence="10" key="1">
    <citation type="submission" date="2022-10" db="EMBL/GenBank/DDBJ databases">
        <title>The complete genomes of actinobacterial strains from the NBC collection.</title>
        <authorList>
            <person name="Joergensen T.S."/>
            <person name="Alvarez Arevalo M."/>
            <person name="Sterndorff E.B."/>
            <person name="Faurdal D."/>
            <person name="Vuksanovic O."/>
            <person name="Mourched A.-S."/>
            <person name="Charusanti P."/>
            <person name="Shaw S."/>
            <person name="Blin K."/>
            <person name="Weber T."/>
        </authorList>
    </citation>
    <scope>NUCLEOTIDE SEQUENCE</scope>
    <source>
        <strain evidence="10">NBC_01401</strain>
    </source>
</reference>
<protein>
    <recommendedName>
        <fullName evidence="6">RNA polymerase sigma factor</fullName>
    </recommendedName>
</protein>
<dbReference type="SUPFAM" id="SSF88946">
    <property type="entry name" value="Sigma2 domain of RNA polymerase sigma factors"/>
    <property type="match status" value="1"/>
</dbReference>
<evidence type="ECO:0000256" key="5">
    <source>
        <dbReference type="ARBA" id="ARBA00023163"/>
    </source>
</evidence>
<comment type="similarity">
    <text evidence="1 6">Belongs to the sigma-70 factor family. ECF subfamily.</text>
</comment>
<proteinExistence type="inferred from homology"/>
<gene>
    <name evidence="10" type="ORF">OG626_03855</name>
</gene>
<dbReference type="GO" id="GO:0006950">
    <property type="term" value="P:response to stress"/>
    <property type="evidence" value="ECO:0007669"/>
    <property type="project" value="UniProtKB-ARBA"/>
</dbReference>
<dbReference type="SUPFAM" id="SSF88659">
    <property type="entry name" value="Sigma3 and sigma4 domains of RNA polymerase sigma factors"/>
    <property type="match status" value="1"/>
</dbReference>
<dbReference type="PROSITE" id="PS01063">
    <property type="entry name" value="SIGMA70_ECF"/>
    <property type="match status" value="1"/>
</dbReference>
<dbReference type="Gene3D" id="1.10.1740.10">
    <property type="match status" value="1"/>
</dbReference>
<feature type="region of interest" description="Disordered" evidence="7">
    <location>
        <begin position="1"/>
        <end position="27"/>
    </location>
</feature>
<evidence type="ECO:0000313" key="10">
    <source>
        <dbReference type="EMBL" id="WTY94087.1"/>
    </source>
</evidence>
<evidence type="ECO:0000256" key="4">
    <source>
        <dbReference type="ARBA" id="ARBA00023125"/>
    </source>
</evidence>